<accession>A0A8K0NLN2</accession>
<feature type="domain" description="Phosphogluconate dehydrogenase NAD-binding putative C-terminal" evidence="3">
    <location>
        <begin position="240"/>
        <end position="310"/>
    </location>
</feature>
<dbReference type="GO" id="GO:0140673">
    <property type="term" value="P:transcription elongation-coupled chromatin remodeling"/>
    <property type="evidence" value="ECO:0007669"/>
    <property type="project" value="TreeGrafter"/>
</dbReference>
<evidence type="ECO:0000259" key="3">
    <source>
        <dbReference type="Pfam" id="PF09130"/>
    </source>
</evidence>
<protein>
    <recommendedName>
        <fullName evidence="6">6-phosphogluconate dehydrogenase</fullName>
    </recommendedName>
</protein>
<evidence type="ECO:0000256" key="1">
    <source>
        <dbReference type="ARBA" id="ARBA00007598"/>
    </source>
</evidence>
<evidence type="ECO:0000313" key="5">
    <source>
        <dbReference type="Proteomes" id="UP000811619"/>
    </source>
</evidence>
<dbReference type="Pfam" id="PF03807">
    <property type="entry name" value="F420_oxidored"/>
    <property type="match status" value="1"/>
</dbReference>
<feature type="domain" description="Pyrroline-5-carboxylate reductase catalytic N-terminal" evidence="2">
    <location>
        <begin position="10"/>
        <end position="102"/>
    </location>
</feature>
<dbReference type="Gene3D" id="3.40.50.720">
    <property type="entry name" value="NAD(P)-binding Rossmann-like Domain"/>
    <property type="match status" value="1"/>
</dbReference>
<gene>
    <name evidence="4" type="ORF">E4U42_003332</name>
</gene>
<comment type="similarity">
    <text evidence="1">Belongs to the HIBADH-related family. NP60 subfamily.</text>
</comment>
<evidence type="ECO:0008006" key="6">
    <source>
        <dbReference type="Google" id="ProtNLM"/>
    </source>
</evidence>
<proteinExistence type="inferred from homology"/>
<reference evidence="4" key="1">
    <citation type="journal article" date="2020" name="bioRxiv">
        <title>Whole genome comparisons of ergot fungi reveals the divergence and evolution of species within the genus Claviceps are the result of varying mechanisms driving genome evolution and host range expansion.</title>
        <authorList>
            <person name="Wyka S.A."/>
            <person name="Mondo S.J."/>
            <person name="Liu M."/>
            <person name="Dettman J."/>
            <person name="Nalam V."/>
            <person name="Broders K.D."/>
        </authorList>
    </citation>
    <scope>NUCLEOTIDE SEQUENCE</scope>
    <source>
        <strain evidence="4">CCC 489</strain>
    </source>
</reference>
<dbReference type="Pfam" id="PF09130">
    <property type="entry name" value="DUF1932"/>
    <property type="match status" value="1"/>
</dbReference>
<dbReference type="GO" id="GO:0003677">
    <property type="term" value="F:DNA binding"/>
    <property type="evidence" value="ECO:0007669"/>
    <property type="project" value="TreeGrafter"/>
</dbReference>
<dbReference type="InterPro" id="IPR008927">
    <property type="entry name" value="6-PGluconate_DH-like_C_sf"/>
</dbReference>
<dbReference type="InterPro" id="IPR036291">
    <property type="entry name" value="NAD(P)-bd_dom_sf"/>
</dbReference>
<dbReference type="Gene3D" id="1.10.1040.10">
    <property type="entry name" value="N-(1-d-carboxylethyl)-l-norvaline Dehydrogenase, domain 2"/>
    <property type="match status" value="1"/>
</dbReference>
<evidence type="ECO:0000313" key="4">
    <source>
        <dbReference type="EMBL" id="KAG5926415.1"/>
    </source>
</evidence>
<evidence type="ECO:0000259" key="2">
    <source>
        <dbReference type="Pfam" id="PF03807"/>
    </source>
</evidence>
<dbReference type="InterPro" id="IPR051265">
    <property type="entry name" value="HIBADH-related_NP60_sf"/>
</dbReference>
<organism evidence="4 5">
    <name type="scientific">Claviceps africana</name>
    <dbReference type="NCBI Taxonomy" id="83212"/>
    <lineage>
        <taxon>Eukaryota</taxon>
        <taxon>Fungi</taxon>
        <taxon>Dikarya</taxon>
        <taxon>Ascomycota</taxon>
        <taxon>Pezizomycotina</taxon>
        <taxon>Sordariomycetes</taxon>
        <taxon>Hypocreomycetidae</taxon>
        <taxon>Hypocreales</taxon>
        <taxon>Clavicipitaceae</taxon>
        <taxon>Claviceps</taxon>
    </lineage>
</organism>
<dbReference type="PANTHER" id="PTHR43580:SF2">
    <property type="entry name" value="CYTOKINE-LIKE NUCLEAR FACTOR N-PAC"/>
    <property type="match status" value="1"/>
</dbReference>
<dbReference type="PANTHER" id="PTHR43580">
    <property type="entry name" value="OXIDOREDUCTASE GLYR1-RELATED"/>
    <property type="match status" value="1"/>
</dbReference>
<dbReference type="AlphaFoldDB" id="A0A8K0NLN2"/>
<dbReference type="EMBL" id="SRPY01000270">
    <property type="protein sequence ID" value="KAG5926415.1"/>
    <property type="molecule type" value="Genomic_DNA"/>
</dbReference>
<dbReference type="Proteomes" id="UP000811619">
    <property type="component" value="Unassembled WGS sequence"/>
</dbReference>
<dbReference type="SUPFAM" id="SSF51735">
    <property type="entry name" value="NAD(P)-binding Rossmann-fold domains"/>
    <property type="match status" value="1"/>
</dbReference>
<dbReference type="SUPFAM" id="SSF48179">
    <property type="entry name" value="6-phosphogluconate dehydrogenase C-terminal domain-like"/>
    <property type="match status" value="1"/>
</dbReference>
<name>A0A8K0NLN2_9HYPO</name>
<dbReference type="OrthoDB" id="9988102at2759"/>
<dbReference type="InterPro" id="IPR028939">
    <property type="entry name" value="P5C_Rdtase_cat_N"/>
</dbReference>
<dbReference type="InterPro" id="IPR015814">
    <property type="entry name" value="Pgluconate_DH_NAD-bd_C"/>
</dbReference>
<dbReference type="GO" id="GO:0000785">
    <property type="term" value="C:chromatin"/>
    <property type="evidence" value="ECO:0007669"/>
    <property type="project" value="TreeGrafter"/>
</dbReference>
<dbReference type="GO" id="GO:0031491">
    <property type="term" value="F:nucleosome binding"/>
    <property type="evidence" value="ECO:0007669"/>
    <property type="project" value="TreeGrafter"/>
</dbReference>
<sequence length="349" mass="37740">MSLPEKSSTRVGVLSMGDMGAGIARLLLARGFTVVTNCQGRRRVSSTARTKTKANQDTIDRANAANVATVPSDLHLVQQCRVILSIVPPRDAHATAQRIADALVGGTASENESVFFVDLNAIAPSSARAMEGMFDKARVPVRFIDGCILGTPPRRRDDAAGVVVTDSLADTDTDAEWRRPRIPVSGPHCLSVLPDGHRLAEVLNMRSISDQVGAASGLKMCFAAVSKGFTALATQSFTTARRLGVAEDLRGELGRILPNYLATAERSVPDMPPKAYRWVREMEEVAETMAEEGGWTRELFSGVAGVYKSVAENDVLGKEKMGKRRRGNTIEDVASLMGEELELKKKKME</sequence>
<comment type="caution">
    <text evidence="4">The sequence shown here is derived from an EMBL/GenBank/DDBJ whole genome shotgun (WGS) entry which is preliminary data.</text>
</comment>
<dbReference type="InterPro" id="IPR013328">
    <property type="entry name" value="6PGD_dom2"/>
</dbReference>
<keyword evidence="5" id="KW-1185">Reference proteome</keyword>